<dbReference type="Gene3D" id="3.30.230.80">
    <property type="match status" value="1"/>
</dbReference>
<dbReference type="SUPFAM" id="SSF55874">
    <property type="entry name" value="ATPase domain of HSP90 chaperone/DNA topoisomerase II/histidine kinase"/>
    <property type="match status" value="1"/>
</dbReference>
<dbReference type="InterPro" id="IPR036890">
    <property type="entry name" value="HATPase_C_sf"/>
</dbReference>
<feature type="compositionally biased region" description="Basic and acidic residues" evidence="6">
    <location>
        <begin position="217"/>
        <end position="234"/>
    </location>
</feature>
<evidence type="ECO:0000256" key="3">
    <source>
        <dbReference type="ARBA" id="ARBA00022840"/>
    </source>
</evidence>
<reference evidence="7" key="1">
    <citation type="submission" date="2020-08" db="EMBL/GenBank/DDBJ databases">
        <title>Genome public.</title>
        <authorList>
            <person name="Liu C."/>
            <person name="Sun Q."/>
        </authorList>
    </citation>
    <scope>NUCLEOTIDE SEQUENCE</scope>
    <source>
        <strain evidence="7">NSJ-32</strain>
    </source>
</reference>
<dbReference type="Gene3D" id="3.30.565.10">
    <property type="entry name" value="Histidine kinase-like ATPase, C-terminal domain"/>
    <property type="match status" value="1"/>
</dbReference>
<dbReference type="AlphaFoldDB" id="A0A926I1P0"/>
<evidence type="ECO:0000256" key="5">
    <source>
        <dbReference type="PIRSR" id="PIRSR002583-1"/>
    </source>
</evidence>
<feature type="binding site" evidence="5">
    <location>
        <position position="79"/>
    </location>
    <ligand>
        <name>ATP</name>
        <dbReference type="ChEBI" id="CHEBI:30616"/>
    </ligand>
</feature>
<feature type="binding site" evidence="5">
    <location>
        <position position="352"/>
    </location>
    <ligand>
        <name>ATP</name>
        <dbReference type="ChEBI" id="CHEBI:30616"/>
    </ligand>
</feature>
<keyword evidence="2 5" id="KW-0547">Nucleotide-binding</keyword>
<name>A0A926I1P0_9FIRM</name>
<dbReference type="InterPro" id="IPR020575">
    <property type="entry name" value="Hsp90_N"/>
</dbReference>
<accession>A0A926I1P0</accession>
<dbReference type="Gene3D" id="1.20.120.790">
    <property type="entry name" value="Heat shock protein 90, C-terminal domain"/>
    <property type="match status" value="1"/>
</dbReference>
<feature type="binding site" evidence="5">
    <location>
        <position position="33"/>
    </location>
    <ligand>
        <name>ATP</name>
        <dbReference type="ChEBI" id="CHEBI:30616"/>
    </ligand>
</feature>
<comment type="similarity">
    <text evidence="1">Belongs to the heat shock protein 90 family.</text>
</comment>
<feature type="binding site" evidence="5">
    <location>
        <position position="84"/>
    </location>
    <ligand>
        <name>ATP</name>
        <dbReference type="ChEBI" id="CHEBI:30616"/>
    </ligand>
</feature>
<dbReference type="NCBIfam" id="NF003555">
    <property type="entry name" value="PRK05218.1"/>
    <property type="match status" value="1"/>
</dbReference>
<dbReference type="GO" id="GO:0016887">
    <property type="term" value="F:ATP hydrolysis activity"/>
    <property type="evidence" value="ECO:0007669"/>
    <property type="project" value="InterPro"/>
</dbReference>
<keyword evidence="4" id="KW-0143">Chaperone</keyword>
<dbReference type="InterPro" id="IPR020568">
    <property type="entry name" value="Ribosomal_Su5_D2-typ_SF"/>
</dbReference>
<feature type="region of interest" description="Disordered" evidence="6">
    <location>
        <begin position="217"/>
        <end position="253"/>
    </location>
</feature>
<dbReference type="EMBL" id="JACRSQ010000022">
    <property type="protein sequence ID" value="MBC8544459.1"/>
    <property type="molecule type" value="Genomic_DNA"/>
</dbReference>
<dbReference type="GO" id="GO:0005524">
    <property type="term" value="F:ATP binding"/>
    <property type="evidence" value="ECO:0007669"/>
    <property type="project" value="UniProtKB-KW"/>
</dbReference>
<protein>
    <submittedName>
        <fullName evidence="7">Molecular chaperone HtpG</fullName>
    </submittedName>
</protein>
<proteinExistence type="inferred from homology"/>
<feature type="binding site" evidence="5">
    <location>
        <position position="170"/>
    </location>
    <ligand>
        <name>ATP</name>
        <dbReference type="ChEBI" id="CHEBI:30616"/>
    </ligand>
</feature>
<dbReference type="SUPFAM" id="SSF54211">
    <property type="entry name" value="Ribosomal protein S5 domain 2-like"/>
    <property type="match status" value="1"/>
</dbReference>
<sequence>MTQEKGSLSINSENIFPIIKKWLYSDQDIFIRELISNGVDAIAKLRKLASLGEATVEENPEYRVDVVLNPEDKLITITDNGIGMTDEEVKKYINQIAFSGAAEFMEKYKESSEDPIIGHFGLGFYSAFMVSTLVEIDTLSHQQGATPVHWSCDGGSEYSMEEGTRAERGTTITLHVNEDGEKYLNTWEMRTIIEKYCSFMPVPIYLTNLEDEKRKAEEAAKKAEEAAKEGKETPPAETVPEEPKPLNEVSPLWLKNPNDCTDDEYKEFYRKVFMDYKEPLFWIHLNMDYPFNLKGILYFPKLGNEFESAEGQVKLYCNQVFVADNVKEIIPEFLLLLKGAIDCPDIPLNVSRSFLQNDKQVQKISEYITRKVADKLKQLYTNERENYEKFWGDIHPFIKYGCLRNEKFLERVQDSIIYKSAVTGAYTTLPDYLEAAKETHENKVFYTTDPRQQAQYIKVIKDQGFDALELTTTIDPPFISMVESKNEGVKFLRVDADLNEILKESDAEEDKKAQEKAEKLFKKALNNDKLKVRVESLKDESISAMIELSEQSRRMQDMMKMYGSMGMMGMPGGEDEILVLNKKNPLVAHLLESKKDDTAALLANQLYDLARLSHRPLEAEELNGFIARSQELMRQLVDKVDDSSK</sequence>
<dbReference type="PANTHER" id="PTHR11528">
    <property type="entry name" value="HEAT SHOCK PROTEIN 90 FAMILY MEMBER"/>
    <property type="match status" value="1"/>
</dbReference>
<dbReference type="Proteomes" id="UP000657006">
    <property type="component" value="Unassembled WGS sequence"/>
</dbReference>
<dbReference type="Pfam" id="PF00183">
    <property type="entry name" value="HSP90"/>
    <property type="match status" value="1"/>
</dbReference>
<dbReference type="PRINTS" id="PR00775">
    <property type="entry name" value="HEATSHOCK90"/>
</dbReference>
<keyword evidence="8" id="KW-1185">Reference proteome</keyword>
<dbReference type="Gene3D" id="3.40.50.11260">
    <property type="match status" value="1"/>
</dbReference>
<evidence type="ECO:0000256" key="1">
    <source>
        <dbReference type="ARBA" id="ARBA00008239"/>
    </source>
</evidence>
<evidence type="ECO:0000256" key="6">
    <source>
        <dbReference type="SAM" id="MobiDB-lite"/>
    </source>
</evidence>
<feature type="binding site" evidence="5">
    <location>
        <begin position="99"/>
        <end position="100"/>
    </location>
    <ligand>
        <name>ATP</name>
        <dbReference type="ChEBI" id="CHEBI:30616"/>
    </ligand>
</feature>
<dbReference type="GO" id="GO:0051082">
    <property type="term" value="F:unfolded protein binding"/>
    <property type="evidence" value="ECO:0007669"/>
    <property type="project" value="InterPro"/>
</dbReference>
<organism evidence="7 8">
    <name type="scientific">Bianquea renquensis</name>
    <dbReference type="NCBI Taxonomy" id="2763661"/>
    <lineage>
        <taxon>Bacteria</taxon>
        <taxon>Bacillati</taxon>
        <taxon>Bacillota</taxon>
        <taxon>Clostridia</taxon>
        <taxon>Eubacteriales</taxon>
        <taxon>Bianqueaceae</taxon>
        <taxon>Bianquea</taxon>
    </lineage>
</organism>
<evidence type="ECO:0000256" key="2">
    <source>
        <dbReference type="ARBA" id="ARBA00022741"/>
    </source>
</evidence>
<dbReference type="GO" id="GO:0140662">
    <property type="term" value="F:ATP-dependent protein folding chaperone"/>
    <property type="evidence" value="ECO:0007669"/>
    <property type="project" value="InterPro"/>
</dbReference>
<keyword evidence="3 5" id="KW-0067">ATP-binding</keyword>
<gene>
    <name evidence="7" type="primary">htpG</name>
    <name evidence="7" type="ORF">H8730_13005</name>
</gene>
<dbReference type="InterPro" id="IPR037196">
    <property type="entry name" value="HSP90_C"/>
</dbReference>
<dbReference type="InterPro" id="IPR001404">
    <property type="entry name" value="Hsp90_fam"/>
</dbReference>
<evidence type="ECO:0000256" key="4">
    <source>
        <dbReference type="ARBA" id="ARBA00023186"/>
    </source>
</evidence>
<dbReference type="Pfam" id="PF13589">
    <property type="entry name" value="HATPase_c_3"/>
    <property type="match status" value="1"/>
</dbReference>
<dbReference type="PIRSF" id="PIRSF002583">
    <property type="entry name" value="Hsp90"/>
    <property type="match status" value="1"/>
</dbReference>
<comment type="caution">
    <text evidence="7">The sequence shown here is derived from an EMBL/GenBank/DDBJ whole genome shotgun (WGS) entry which is preliminary data.</text>
</comment>
<evidence type="ECO:0000313" key="7">
    <source>
        <dbReference type="EMBL" id="MBC8544459.1"/>
    </source>
</evidence>
<feature type="binding site" evidence="5">
    <location>
        <position position="37"/>
    </location>
    <ligand>
        <name>ATP</name>
        <dbReference type="ChEBI" id="CHEBI:30616"/>
    </ligand>
</feature>
<dbReference type="RefSeq" id="WP_249289910.1">
    <property type="nucleotide sequence ID" value="NZ_JACRSQ010000022.1"/>
</dbReference>
<dbReference type="SUPFAM" id="SSF110942">
    <property type="entry name" value="HSP90 C-terminal domain"/>
    <property type="match status" value="1"/>
</dbReference>
<evidence type="ECO:0000313" key="8">
    <source>
        <dbReference type="Proteomes" id="UP000657006"/>
    </source>
</evidence>
<dbReference type="FunFam" id="3.30.565.10:FF:000076">
    <property type="entry name" value="Molecular chaperone HtpG"/>
    <property type="match status" value="1"/>
</dbReference>
<dbReference type="CDD" id="cd16927">
    <property type="entry name" value="HATPase_Hsp90-like"/>
    <property type="match status" value="1"/>
</dbReference>